<evidence type="ECO:0000313" key="1">
    <source>
        <dbReference type="EMBL" id="KAL2456458.1"/>
    </source>
</evidence>
<keyword evidence="2" id="KW-1185">Reference proteome</keyword>
<protein>
    <submittedName>
        <fullName evidence="1">Uncharacterized protein</fullName>
    </submittedName>
</protein>
<sequence length="113" mass="12746">MLDFEPPIGRIEPLDMIEKIQVTDGKEFNIGTSLIPEQITDLIKYLMDNMDVFAWNPSDIPGISSSVAQHRLGTLPEAKPVKQKKRNFAPNRQAAAKEEVKKLLKAGFIREVQ</sequence>
<comment type="caution">
    <text evidence="1">The sequence shown here is derived from an EMBL/GenBank/DDBJ whole genome shotgun (WGS) entry which is preliminary data.</text>
</comment>
<reference evidence="2" key="1">
    <citation type="submission" date="2024-07" db="EMBL/GenBank/DDBJ databases">
        <title>Two chromosome-level genome assemblies of Korean endemic species Abeliophyllum distichum and Forsythia ovata (Oleaceae).</title>
        <authorList>
            <person name="Jang H."/>
        </authorList>
    </citation>
    <scope>NUCLEOTIDE SEQUENCE [LARGE SCALE GENOMIC DNA]</scope>
</reference>
<dbReference type="Proteomes" id="UP001604336">
    <property type="component" value="Unassembled WGS sequence"/>
</dbReference>
<dbReference type="EMBL" id="JBFOLK010000110">
    <property type="protein sequence ID" value="KAL2456458.1"/>
    <property type="molecule type" value="Genomic_DNA"/>
</dbReference>
<dbReference type="AlphaFoldDB" id="A0ABD1NZE2"/>
<dbReference type="Gene3D" id="3.10.10.10">
    <property type="entry name" value="HIV Type 1 Reverse Transcriptase, subunit A, domain 1"/>
    <property type="match status" value="1"/>
</dbReference>
<organism evidence="1 2">
    <name type="scientific">Abeliophyllum distichum</name>
    <dbReference type="NCBI Taxonomy" id="126358"/>
    <lineage>
        <taxon>Eukaryota</taxon>
        <taxon>Viridiplantae</taxon>
        <taxon>Streptophyta</taxon>
        <taxon>Embryophyta</taxon>
        <taxon>Tracheophyta</taxon>
        <taxon>Spermatophyta</taxon>
        <taxon>Magnoliopsida</taxon>
        <taxon>eudicotyledons</taxon>
        <taxon>Gunneridae</taxon>
        <taxon>Pentapetalae</taxon>
        <taxon>asterids</taxon>
        <taxon>lamiids</taxon>
        <taxon>Lamiales</taxon>
        <taxon>Oleaceae</taxon>
        <taxon>Forsythieae</taxon>
        <taxon>Abeliophyllum</taxon>
    </lineage>
</organism>
<dbReference type="SUPFAM" id="SSF56672">
    <property type="entry name" value="DNA/RNA polymerases"/>
    <property type="match status" value="1"/>
</dbReference>
<name>A0ABD1NZE2_9LAMI</name>
<proteinExistence type="predicted"/>
<gene>
    <name evidence="1" type="ORF">Adt_46785</name>
</gene>
<accession>A0ABD1NZE2</accession>
<dbReference type="InterPro" id="IPR043502">
    <property type="entry name" value="DNA/RNA_pol_sf"/>
</dbReference>
<evidence type="ECO:0000313" key="2">
    <source>
        <dbReference type="Proteomes" id="UP001604336"/>
    </source>
</evidence>